<sequence length="319" mass="35014">MESSSFILSVNQIFIASHNNVRDKRIAPIENDVTAVASTVAPTDGPFNPENTFKADLLPIIAPTYVNGSTTVKSCLMYLEGLTLIHHNPKAKPEYVSGYLDSTFDKKGSGWEVVAVCGHNSTFDVTITPGEDTVSAFAGANPSVTIVGGKPIRFSFEIKMSINNASWWLDSFVLHTATIKLHDGTIVNVQPKVNMSMVGMREIGGFWDYSYACSQTQAAFTEASDNKDNLIGISLSGFQIQNNFQRDIKVVDKVGKFYGFSHNVNDCIPTFSIGSWMSIIVSLILGTILLGGFLMLNSVQTMDRFDDPKQKQIVINFKE</sequence>
<protein>
    <submittedName>
        <fullName evidence="2">Ac45-VOA1_TM domain-containing protein</fullName>
    </submittedName>
</protein>
<dbReference type="Proteomes" id="UP000095286">
    <property type="component" value="Unplaced"/>
</dbReference>
<proteinExistence type="predicted"/>
<accession>A0AC35U3M3</accession>
<evidence type="ECO:0000313" key="1">
    <source>
        <dbReference type="Proteomes" id="UP000095286"/>
    </source>
</evidence>
<organism evidence="1 2">
    <name type="scientific">Rhabditophanes sp. KR3021</name>
    <dbReference type="NCBI Taxonomy" id="114890"/>
    <lineage>
        <taxon>Eukaryota</taxon>
        <taxon>Metazoa</taxon>
        <taxon>Ecdysozoa</taxon>
        <taxon>Nematoda</taxon>
        <taxon>Chromadorea</taxon>
        <taxon>Rhabditida</taxon>
        <taxon>Tylenchina</taxon>
        <taxon>Panagrolaimomorpha</taxon>
        <taxon>Strongyloidoidea</taxon>
        <taxon>Alloionematidae</taxon>
        <taxon>Rhabditophanes</taxon>
    </lineage>
</organism>
<name>A0AC35U3M3_9BILA</name>
<evidence type="ECO:0000313" key="2">
    <source>
        <dbReference type="WBParaSite" id="RSKR_0000756400.1"/>
    </source>
</evidence>
<reference evidence="2" key="1">
    <citation type="submission" date="2016-11" db="UniProtKB">
        <authorList>
            <consortium name="WormBaseParasite"/>
        </authorList>
    </citation>
    <scope>IDENTIFICATION</scope>
    <source>
        <strain evidence="2">KR3021</strain>
    </source>
</reference>
<dbReference type="WBParaSite" id="RSKR_0000756400.1">
    <property type="protein sequence ID" value="RSKR_0000756400.1"/>
    <property type="gene ID" value="RSKR_0000756400"/>
</dbReference>